<comment type="caution">
    <text evidence="3">The sequence shown here is derived from an EMBL/GenBank/DDBJ whole genome shotgun (WGS) entry which is preliminary data.</text>
</comment>
<dbReference type="InterPro" id="IPR012312">
    <property type="entry name" value="Hemerythrin-like"/>
</dbReference>
<organism evidence="3 4">
    <name type="scientific">Planosporangium thailandense</name>
    <dbReference type="NCBI Taxonomy" id="765197"/>
    <lineage>
        <taxon>Bacteria</taxon>
        <taxon>Bacillati</taxon>
        <taxon>Actinomycetota</taxon>
        <taxon>Actinomycetes</taxon>
        <taxon>Micromonosporales</taxon>
        <taxon>Micromonosporaceae</taxon>
        <taxon>Planosporangium</taxon>
    </lineage>
</organism>
<protein>
    <submittedName>
        <fullName evidence="3">Hemerythrin domain-containing protein</fullName>
    </submittedName>
</protein>
<feature type="domain" description="Hemerythrin-like" evidence="2">
    <location>
        <begin position="362"/>
        <end position="472"/>
    </location>
</feature>
<dbReference type="PANTHER" id="PTHR35585">
    <property type="entry name" value="HHE DOMAIN PROTEIN (AFU_ORTHOLOGUE AFUA_4G00730)"/>
    <property type="match status" value="1"/>
</dbReference>
<dbReference type="PANTHER" id="PTHR35585:SF1">
    <property type="entry name" value="HHE DOMAIN PROTEIN (AFU_ORTHOLOGUE AFUA_4G00730)"/>
    <property type="match status" value="1"/>
</dbReference>
<reference evidence="3 4" key="1">
    <citation type="submission" date="2020-03" db="EMBL/GenBank/DDBJ databases">
        <title>WGS of the type strain of Planosporangium spp.</title>
        <authorList>
            <person name="Thawai C."/>
        </authorList>
    </citation>
    <scope>NUCLEOTIDE SEQUENCE [LARGE SCALE GENOMIC DNA]</scope>
    <source>
        <strain evidence="3 4">TBRC 5610</strain>
    </source>
</reference>
<dbReference type="InterPro" id="IPR009078">
    <property type="entry name" value="Ferritin-like_SF"/>
</dbReference>
<sequence>MFNPLEYNGIPLERQTRDWRELDVAPIDSEGADPYATCRIIAVNGIENDAIRFEYQIARNHADSDIRREMDFLGSLSERQHRVADRLLPEAGSVLERALEYEHAAVDLDSWLARTEPDPRRREVYECDALEDFEHLYRYADVLEMLRRRRADRVVDEVTDVLPERAGPGRARYEQEPGREPTSAPMSDLNALTLLSVERLLQGFYRSADPARVDPFTRPAYREIGQVEQEQVSRHRALVDPGASWWQRLVIHEYDECYLYYSFLQQETDPRVRAVWELFLEMELARLQIARDLLRRFEGREAEEIVGEGLPEPLSFDRNREFLRELLASRLAPEALGSGAVREVPEVREVRERLENAPAPDMIDALMEQHRRIEELFYEMEIATGERRRGVWEELVDLLAAHEGVEDELVHPITRNAVVGGFDVVRDLVDEERTINQMLLRLVDAGIDSDDFEDGFSELRGAVLSHVRNEERFELPQLREQVPAAQLRELAAAVRPAVPA</sequence>
<evidence type="ECO:0000256" key="1">
    <source>
        <dbReference type="SAM" id="MobiDB-lite"/>
    </source>
</evidence>
<keyword evidence="4" id="KW-1185">Reference proteome</keyword>
<accession>A0ABX0Y5G2</accession>
<dbReference type="Proteomes" id="UP000722989">
    <property type="component" value="Unassembled WGS sequence"/>
</dbReference>
<gene>
    <name evidence="3" type="ORF">HC031_28515</name>
</gene>
<feature type="region of interest" description="Disordered" evidence="1">
    <location>
        <begin position="165"/>
        <end position="185"/>
    </location>
</feature>
<dbReference type="Gene3D" id="1.20.120.520">
    <property type="entry name" value="nmb1532 protein domain like"/>
    <property type="match status" value="1"/>
</dbReference>
<evidence type="ECO:0000313" key="4">
    <source>
        <dbReference type="Proteomes" id="UP000722989"/>
    </source>
</evidence>
<evidence type="ECO:0000313" key="3">
    <source>
        <dbReference type="EMBL" id="NJC73641.1"/>
    </source>
</evidence>
<proteinExistence type="predicted"/>
<dbReference type="Pfam" id="PF01814">
    <property type="entry name" value="Hemerythrin"/>
    <property type="match status" value="1"/>
</dbReference>
<dbReference type="RefSeq" id="WP_167928545.1">
    <property type="nucleotide sequence ID" value="NZ_JAATVY010000033.1"/>
</dbReference>
<evidence type="ECO:0000259" key="2">
    <source>
        <dbReference type="Pfam" id="PF01814"/>
    </source>
</evidence>
<dbReference type="SUPFAM" id="SSF47240">
    <property type="entry name" value="Ferritin-like"/>
    <property type="match status" value="1"/>
</dbReference>
<dbReference type="EMBL" id="JAATVY010000033">
    <property type="protein sequence ID" value="NJC73641.1"/>
    <property type="molecule type" value="Genomic_DNA"/>
</dbReference>
<name>A0ABX0Y5G2_9ACTN</name>